<dbReference type="GeneID" id="1496874"/>
<name>Q9T3B0_NEPOL</name>
<dbReference type="Pfam" id="PF19263">
    <property type="entry name" value="DUF5906"/>
    <property type="match status" value="1"/>
</dbReference>
<sequence length="389" mass="44394">MFVMNMVMPDPLPESEIQRVAYSAWQQIHVRKPTDPETKEAEKAYVTKYGFEVSSPSSDKLDPAKKMSNQFFLANRYKSYATCNENLKVAYDAERKGFVYWTQENGCWTLVDQDMFETMLFNFIIDEELLVRPYTTTEDFVKKVVGVLRKIVPSFSTSDMLVNGANLIDAVIQKVEEGLQTIDPSSDHNFMYQVPLRLGPLNQLPPLTDRFKEALIRLVGPDPADLNRLRLFFHHCLTYQPGSNIAFLLSGDQGTGKSTLEKIVTKLLGEDRCHAMRLAELHNESARTALRNARVLFVNEVYELETGTPAFEILKTLTGRDLVSNKVLYVGFFKFTFRGVVVLLSNKPEKDLGSGFADFAMRDRVIEIPNPAQERRTRRPCIPKVPFVR</sequence>
<feature type="domain" description="NrS-1 polymerase-like helicase" evidence="1">
    <location>
        <begin position="249"/>
        <end position="348"/>
    </location>
</feature>
<dbReference type="InterPro" id="IPR045455">
    <property type="entry name" value="NrS-1_pol-like_helicase"/>
</dbReference>
<reference evidence="2" key="1">
    <citation type="journal article" date="1999" name="Proc. Natl. Acad. Sci. U.S.A.">
        <title>The complete chloroplast DNA sequence of the green alga Nephroselmis olivacea: insights into the architecture of ancestral chloroplast genomes.</title>
        <authorList>
            <person name="Turmel M."/>
            <person name="Otis C."/>
            <person name="Lemieux C."/>
        </authorList>
    </citation>
    <scope>NUCLEOTIDE SEQUENCE [LARGE SCALE GENOMIC DNA]</scope>
    <source>
        <strain>NIES-484</strain>
    </source>
</reference>
<evidence type="ECO:0000313" key="2">
    <source>
        <dbReference type="EMBL" id="AAD54923.1"/>
    </source>
</evidence>
<dbReference type="SUPFAM" id="SSF52540">
    <property type="entry name" value="P-loop containing nucleoside triphosphate hydrolases"/>
    <property type="match status" value="1"/>
</dbReference>
<dbReference type="GeneID" id="1496910"/>
<dbReference type="InterPro" id="IPR027417">
    <property type="entry name" value="P-loop_NTPase"/>
</dbReference>
<dbReference type="Gene3D" id="3.40.50.300">
    <property type="entry name" value="P-loop containing nucleotide triphosphate hydrolases"/>
    <property type="match status" value="1"/>
</dbReference>
<dbReference type="RefSeq" id="NP_050952.1">
    <property type="nucleotide sequence ID" value="NC_000927.1"/>
</dbReference>
<protein>
    <recommendedName>
        <fullName evidence="1">NrS-1 polymerase-like helicase domain-containing protein</fullName>
    </recommendedName>
</protein>
<dbReference type="EMBL" id="AF137379">
    <property type="protein sequence ID" value="AAD54923.1"/>
    <property type="molecule type" value="Genomic_DNA"/>
</dbReference>
<dbReference type="AlphaFoldDB" id="Q9T3B0"/>
<keyword evidence="2" id="KW-0150">Chloroplast</keyword>
<keyword evidence="2" id="KW-0934">Plastid</keyword>
<proteinExistence type="predicted"/>
<accession>Q9T3B0</accession>
<dbReference type="EMBL" id="AF137379">
    <property type="protein sequence ID" value="AAD54866.1"/>
    <property type="molecule type" value="Genomic_DNA"/>
</dbReference>
<geneLocation type="chloroplast" evidence="2"/>
<evidence type="ECO:0000259" key="1">
    <source>
        <dbReference type="Pfam" id="PF19263"/>
    </source>
</evidence>
<dbReference type="RefSeq" id="NP_050895.1">
    <property type="nucleotide sequence ID" value="NC_000927.1"/>
</dbReference>
<organism evidence="2">
    <name type="scientific">Nephroselmis olivacea</name>
    <name type="common">Green alga</name>
    <dbReference type="NCBI Taxonomy" id="31312"/>
    <lineage>
        <taxon>Eukaryota</taxon>
        <taxon>Viridiplantae</taxon>
        <taxon>Chlorophyta</taxon>
        <taxon>Nephroselmidophyceae</taxon>
        <taxon>Nephroselmidales</taxon>
        <taxon>Nephroselmidaceae</taxon>
        <taxon>Nephroselmis</taxon>
    </lineage>
</organism>